<accession>A0A1Y0SXF5</accession>
<gene>
    <name evidence="1" type="ORF">NOXIFER_125</name>
</gene>
<organism evidence="1 2">
    <name type="scientific">Pseudomonas phage Noxifer</name>
    <dbReference type="NCBI Taxonomy" id="2006684"/>
    <lineage>
        <taxon>Viruses</taxon>
        <taxon>Duplodnaviria</taxon>
        <taxon>Heunggongvirae</taxon>
        <taxon>Uroviricota</taxon>
        <taxon>Caudoviricetes</taxon>
        <taxon>Chimalliviridae</taxon>
        <taxon>Noxifervirus</taxon>
        <taxon>Noxifervirus noxifer</taxon>
    </lineage>
</organism>
<sequence>MHDKLVERIIGRTAPFTKTIAEGLAYEHMMGKSIIDGRVSSINNTMAYNERVIKVNQVLFPPGLHFEGSRMCTANEHFDKITHEYQSKRTANIAPHSTYMVEYNFSYDAGDGKGRVMLMPRYVLLPFVRPGGLMDLNGATYVMSPILADIGYSVSRNSIFVPFRRAKLTFNRVDYRYMKDGKLEIVYIIWSTVHQEMHNRKNSDRNDRQHVESCMAHYFFCEYGVKEAFKRWGKADVEIVHRSQLKDYPKSKFHHYESCVTRGRHPAGDTCLVLPKEQTSKFTDMLVGGFFYVADAFPDRFVNMQYVDGRALWRTILGMMVFGDFEHVGKLTENIDNHMVGFNNYLDEMTADDLKKAGIHVSNIWDLLFHIMTELSHHFYQTNREETSMYGKQLTVLRYAMEEFNSAISLLTYGFQGRRDIVWKATAIEDMLKKYLKLNTCVRLLTSKHNELSTVNYPGDNKIIRITSMIVPQDQARAANTHNRGLINDSSRLLDASIAEIGQYKNQPKSAPDGRARIGTHVKLDKDGVIIRRDDCRALIDETQRRIQR</sequence>
<evidence type="ECO:0000313" key="2">
    <source>
        <dbReference type="Proteomes" id="UP000224829"/>
    </source>
</evidence>
<dbReference type="EMBL" id="MF063068">
    <property type="protein sequence ID" value="ARV77294.1"/>
    <property type="molecule type" value="Genomic_DNA"/>
</dbReference>
<keyword evidence="2" id="KW-1185">Reference proteome</keyword>
<dbReference type="OrthoDB" id="11317at10239"/>
<proteinExistence type="predicted"/>
<dbReference type="Proteomes" id="UP000224829">
    <property type="component" value="Segment"/>
</dbReference>
<evidence type="ECO:0000313" key="1">
    <source>
        <dbReference type="EMBL" id="ARV77294.1"/>
    </source>
</evidence>
<protein>
    <submittedName>
        <fullName evidence="1">Uncharacterized protein</fullName>
    </submittedName>
</protein>
<name>A0A1Y0SXF5_9CAUD</name>
<reference evidence="1 2" key="1">
    <citation type="submission" date="2017-05" db="EMBL/GenBank/DDBJ databases">
        <authorList>
            <person name="Song R."/>
            <person name="Chenine A.L."/>
            <person name="Ruprecht R.M."/>
        </authorList>
    </citation>
    <scope>NUCLEOTIDE SEQUENCE [LARGE SCALE GENOMIC DNA]</scope>
</reference>